<feature type="region of interest" description="Disordered" evidence="1">
    <location>
        <begin position="127"/>
        <end position="150"/>
    </location>
</feature>
<keyword evidence="3" id="KW-1185">Reference proteome</keyword>
<evidence type="ECO:0000313" key="3">
    <source>
        <dbReference type="Proteomes" id="UP001240150"/>
    </source>
</evidence>
<dbReference type="Proteomes" id="UP001240150">
    <property type="component" value="Chromosome"/>
</dbReference>
<reference evidence="2 3" key="1">
    <citation type="submission" date="2023-06" db="EMBL/GenBank/DDBJ databases">
        <authorList>
            <person name="Yushchuk O."/>
            <person name="Binda E."/>
            <person name="Ruckert-Reed C."/>
            <person name="Fedorenko V."/>
            <person name="Kalinowski J."/>
            <person name="Marinelli F."/>
        </authorList>
    </citation>
    <scope>NUCLEOTIDE SEQUENCE [LARGE SCALE GENOMIC DNA]</scope>
    <source>
        <strain evidence="2 3">NRRL 3884</strain>
    </source>
</reference>
<accession>A0ABY8WW33</accession>
<organism evidence="2 3">
    <name type="scientific">Actinoplanes oblitus</name>
    <dbReference type="NCBI Taxonomy" id="3040509"/>
    <lineage>
        <taxon>Bacteria</taxon>
        <taxon>Bacillati</taxon>
        <taxon>Actinomycetota</taxon>
        <taxon>Actinomycetes</taxon>
        <taxon>Micromonosporales</taxon>
        <taxon>Micromonosporaceae</taxon>
        <taxon>Actinoplanes</taxon>
    </lineage>
</organism>
<gene>
    <name evidence="2" type="ORF">ACTOB_004066</name>
</gene>
<evidence type="ECO:0000313" key="2">
    <source>
        <dbReference type="EMBL" id="WIN00366.1"/>
    </source>
</evidence>
<dbReference type="RefSeq" id="WP_284921885.1">
    <property type="nucleotide sequence ID" value="NZ_CP126980.1"/>
</dbReference>
<sequence length="150" mass="16421">MTASAISVIKAIEINRPGLSETKRNLLLFFCQGHYLALGGDALFGEALYAVEHGVALDDLSEPDVLEPPHSGALNAINGVLQRYADLSPADLRTLIQASAPWQLAMKSVGSPRIELAWLRDWFTRPDETDDPADERPTRKQLAAWAARNA</sequence>
<proteinExistence type="predicted"/>
<evidence type="ECO:0000256" key="1">
    <source>
        <dbReference type="SAM" id="MobiDB-lite"/>
    </source>
</evidence>
<protein>
    <recommendedName>
        <fullName evidence="4">Antitoxin SocA-like Panacea domain-containing protein</fullName>
    </recommendedName>
</protein>
<name>A0ABY8WW33_9ACTN</name>
<evidence type="ECO:0008006" key="4">
    <source>
        <dbReference type="Google" id="ProtNLM"/>
    </source>
</evidence>
<dbReference type="EMBL" id="CP126980">
    <property type="protein sequence ID" value="WIN00366.1"/>
    <property type="molecule type" value="Genomic_DNA"/>
</dbReference>